<comment type="subcellular location">
    <subcellularLocation>
        <location evidence="1">Encapsulin nanocompartment</location>
    </subcellularLocation>
</comment>
<evidence type="ECO:0000313" key="6">
    <source>
        <dbReference type="Proteomes" id="UP000305546"/>
    </source>
</evidence>
<reference evidence="5 6" key="1">
    <citation type="submission" date="2019-06" db="EMBL/GenBank/DDBJ databases">
        <title>Amycolatopsis alkalitolerans sp. nov., isolated from Gastrodia elata Blume.</title>
        <authorList>
            <person name="Narsing Rao M.P."/>
            <person name="Li W.J."/>
        </authorList>
    </citation>
    <scope>NUCLEOTIDE SEQUENCE [LARGE SCALE GENOMIC DNA]</scope>
    <source>
        <strain evidence="5 6">SYSUP0005</strain>
    </source>
</reference>
<keyword evidence="6" id="KW-1185">Reference proteome</keyword>
<dbReference type="EMBL" id="VDFW01000016">
    <property type="protein sequence ID" value="TNC24168.1"/>
    <property type="molecule type" value="Genomic_DNA"/>
</dbReference>
<protein>
    <recommendedName>
        <fullName evidence="4">Type 1 encapsulin shell protein</fullName>
    </recommendedName>
</protein>
<dbReference type="PIRSF" id="PIRSF019254">
    <property type="entry name" value="CFP29"/>
    <property type="match status" value="1"/>
</dbReference>
<dbReference type="RefSeq" id="WP_139098121.1">
    <property type="nucleotide sequence ID" value="NZ_VDFW01000016.1"/>
</dbReference>
<keyword evidence="3" id="KW-1284">Encapsulin nanocompartment</keyword>
<name>A0A5C4LZD5_9PSEU</name>
<dbReference type="OrthoDB" id="2922at2"/>
<dbReference type="Gene3D" id="3.30.2400.30">
    <property type="match status" value="1"/>
</dbReference>
<organism evidence="5 6">
    <name type="scientific">Amycolatopsis alkalitolerans</name>
    <dbReference type="NCBI Taxonomy" id="2547244"/>
    <lineage>
        <taxon>Bacteria</taxon>
        <taxon>Bacillati</taxon>
        <taxon>Actinomycetota</taxon>
        <taxon>Actinomycetes</taxon>
        <taxon>Pseudonocardiales</taxon>
        <taxon>Pseudonocardiaceae</taxon>
        <taxon>Amycolatopsis</taxon>
    </lineage>
</organism>
<dbReference type="InterPro" id="IPR007544">
    <property type="entry name" value="ENCAP"/>
</dbReference>
<dbReference type="Pfam" id="PF04454">
    <property type="entry name" value="Linocin_M18"/>
    <property type="match status" value="1"/>
</dbReference>
<evidence type="ECO:0000256" key="2">
    <source>
        <dbReference type="ARBA" id="ARBA00033743"/>
    </source>
</evidence>
<gene>
    <name evidence="5" type="ORF">FG385_19125</name>
</gene>
<sequence>MNNLHRELAPVSAAAWADLEEEARRTFTGHLAGRRVVDVTEPAGARLAAVGTGHLSELEAPGQGVRVRRREVATVVELRVPFAVSRAAVDDVERGARDADWQPVKDAAKQLAFTEDRIVAEGLPSAGITGIRAAAPTTLALPAQATAYPTAIAHAISALRLDGVSGDYALLLPAETYTALDETTEHGYPIRQHVARVLGEAGEIVWAPALSAALLVSTRGGDYELHLGQDASIGYLSHDAETVQLYLEESLTFLVNTAEAAVAFS</sequence>
<comment type="similarity">
    <text evidence="2">Belongs to the encapsulin family. Family 1 subfamily.</text>
</comment>
<evidence type="ECO:0000256" key="4">
    <source>
        <dbReference type="ARBA" id="ARBA00050023"/>
    </source>
</evidence>
<evidence type="ECO:0000256" key="1">
    <source>
        <dbReference type="ARBA" id="ARBA00033738"/>
    </source>
</evidence>
<dbReference type="PANTHER" id="PTHR37165:SF1">
    <property type="entry name" value="TYPE 1 ENCAPSULIN SHELL PROTEIN"/>
    <property type="match status" value="1"/>
</dbReference>
<evidence type="ECO:0000256" key="3">
    <source>
        <dbReference type="ARBA" id="ARBA00033787"/>
    </source>
</evidence>
<dbReference type="AlphaFoldDB" id="A0A5C4LZD5"/>
<dbReference type="Gene3D" id="3.30.2320.10">
    <property type="entry name" value="hypothetical protein PF0899 domain"/>
    <property type="match status" value="1"/>
</dbReference>
<evidence type="ECO:0000313" key="5">
    <source>
        <dbReference type="EMBL" id="TNC24168.1"/>
    </source>
</evidence>
<dbReference type="Proteomes" id="UP000305546">
    <property type="component" value="Unassembled WGS sequence"/>
</dbReference>
<dbReference type="GO" id="GO:0140737">
    <property type="term" value="C:encapsulin nanocompartment"/>
    <property type="evidence" value="ECO:0007669"/>
    <property type="project" value="UniProtKB-SubCell"/>
</dbReference>
<dbReference type="NCBIfam" id="NF041155">
    <property type="entry name" value="encap_f1"/>
    <property type="match status" value="1"/>
</dbReference>
<proteinExistence type="inferred from homology"/>
<comment type="caution">
    <text evidence="5">The sequence shown here is derived from an EMBL/GenBank/DDBJ whole genome shotgun (WGS) entry which is preliminary data.</text>
</comment>
<dbReference type="InterPro" id="IPR051429">
    <property type="entry name" value="Encapsulin_nc"/>
</dbReference>
<accession>A0A5C4LZD5</accession>
<dbReference type="PANTHER" id="PTHR37165">
    <property type="entry name" value="PEPTIDASE U56 FAMILY"/>
    <property type="match status" value="1"/>
</dbReference>